<dbReference type="InterPro" id="IPR016181">
    <property type="entry name" value="Acyl_CoA_acyltransferase"/>
</dbReference>
<evidence type="ECO:0000256" key="2">
    <source>
        <dbReference type="ARBA" id="ARBA00022741"/>
    </source>
</evidence>
<evidence type="ECO:0000259" key="4">
    <source>
        <dbReference type="PROSITE" id="PS50975"/>
    </source>
</evidence>
<dbReference type="GO" id="GO:0016747">
    <property type="term" value="F:acyltransferase activity, transferring groups other than amino-acyl groups"/>
    <property type="evidence" value="ECO:0007669"/>
    <property type="project" value="InterPro"/>
</dbReference>
<dbReference type="InterPro" id="IPR003781">
    <property type="entry name" value="CoA-bd"/>
</dbReference>
<dbReference type="SUPFAM" id="SSF52210">
    <property type="entry name" value="Succinyl-CoA synthetase domains"/>
    <property type="match status" value="2"/>
</dbReference>
<dbReference type="InterPro" id="IPR032875">
    <property type="entry name" value="Succ_CoA_lig_flav_dom"/>
</dbReference>
<dbReference type="AlphaFoldDB" id="A0A1J5QU39"/>
<dbReference type="GO" id="GO:0046872">
    <property type="term" value="F:metal ion binding"/>
    <property type="evidence" value="ECO:0007669"/>
    <property type="project" value="InterPro"/>
</dbReference>
<dbReference type="SUPFAM" id="SSF51735">
    <property type="entry name" value="NAD(P)-binding Rossmann-fold domains"/>
    <property type="match status" value="1"/>
</dbReference>
<dbReference type="SUPFAM" id="SSF55729">
    <property type="entry name" value="Acyl-CoA N-acyltransferases (Nat)"/>
    <property type="match status" value="1"/>
</dbReference>
<dbReference type="InterPro" id="IPR036291">
    <property type="entry name" value="NAD(P)-bd_dom_sf"/>
</dbReference>
<reference evidence="6" key="1">
    <citation type="submission" date="2016-10" db="EMBL/GenBank/DDBJ databases">
        <title>Sequence of Gallionella enrichment culture.</title>
        <authorList>
            <person name="Poehlein A."/>
            <person name="Muehling M."/>
            <person name="Daniel R."/>
        </authorList>
    </citation>
    <scope>NUCLEOTIDE SEQUENCE</scope>
</reference>
<evidence type="ECO:0000256" key="1">
    <source>
        <dbReference type="ARBA" id="ARBA00022598"/>
    </source>
</evidence>
<dbReference type="Pfam" id="PF13607">
    <property type="entry name" value="Succ_CoA_lig"/>
    <property type="match status" value="1"/>
</dbReference>
<gene>
    <name evidence="6" type="primary">sucD_17</name>
    <name evidence="6" type="ORF">GALL_372280</name>
</gene>
<dbReference type="EMBL" id="MLJW01000982">
    <property type="protein sequence ID" value="OIQ81003.1"/>
    <property type="molecule type" value="Genomic_DNA"/>
</dbReference>
<name>A0A1J5QU39_9ZZZZ</name>
<dbReference type="PROSITE" id="PS51186">
    <property type="entry name" value="GNAT"/>
    <property type="match status" value="1"/>
</dbReference>
<dbReference type="InterPro" id="IPR000182">
    <property type="entry name" value="GNAT_dom"/>
</dbReference>
<dbReference type="InterPro" id="IPR011761">
    <property type="entry name" value="ATP-grasp"/>
</dbReference>
<dbReference type="InterPro" id="IPR051538">
    <property type="entry name" value="Acyl-CoA_Synth/Transferase"/>
</dbReference>
<dbReference type="Pfam" id="PF19045">
    <property type="entry name" value="Ligase_CoA_2"/>
    <property type="match status" value="1"/>
</dbReference>
<organism evidence="6">
    <name type="scientific">mine drainage metagenome</name>
    <dbReference type="NCBI Taxonomy" id="410659"/>
    <lineage>
        <taxon>unclassified sequences</taxon>
        <taxon>metagenomes</taxon>
        <taxon>ecological metagenomes</taxon>
    </lineage>
</organism>
<proteinExistence type="predicted"/>
<dbReference type="Gene3D" id="3.40.50.720">
    <property type="entry name" value="NAD(P)-binding Rossmann-like Domain"/>
    <property type="match status" value="1"/>
</dbReference>
<evidence type="ECO:0000256" key="3">
    <source>
        <dbReference type="ARBA" id="ARBA00022840"/>
    </source>
</evidence>
<dbReference type="PANTHER" id="PTHR43334:SF1">
    <property type="entry name" value="3-HYDROXYPROPIONATE--COA LIGASE [ADP-FORMING]"/>
    <property type="match status" value="1"/>
</dbReference>
<dbReference type="Gene3D" id="3.30.1490.20">
    <property type="entry name" value="ATP-grasp fold, A domain"/>
    <property type="match status" value="1"/>
</dbReference>
<evidence type="ECO:0000313" key="6">
    <source>
        <dbReference type="EMBL" id="OIQ81003.1"/>
    </source>
</evidence>
<dbReference type="GO" id="GO:0043758">
    <property type="term" value="F:acetate-CoA ligase (ADP-forming) activity"/>
    <property type="evidence" value="ECO:0007669"/>
    <property type="project" value="InterPro"/>
</dbReference>
<dbReference type="Pfam" id="PF00583">
    <property type="entry name" value="Acetyltransf_1"/>
    <property type="match status" value="1"/>
</dbReference>
<feature type="domain" description="ATP-grasp" evidence="4">
    <location>
        <begin position="498"/>
        <end position="534"/>
    </location>
</feature>
<feature type="domain" description="N-acetyltransferase" evidence="5">
    <location>
        <begin position="737"/>
        <end position="895"/>
    </location>
</feature>
<dbReference type="Gene3D" id="3.30.470.20">
    <property type="entry name" value="ATP-grasp fold, B domain"/>
    <property type="match status" value="1"/>
</dbReference>
<dbReference type="Pfam" id="PF13549">
    <property type="entry name" value="ATP-grasp_5"/>
    <property type="match status" value="1"/>
</dbReference>
<sequence length="907" mass="98214">MSTRNLSYLFRPKSVAVIGASERDNTIGTVVMRNLLQGGFNGPIMPISGKLLSVGGVLAYKTVEDLPTAPELGIICSPPAQIPEDIRTLGERGTRGAVIMTPGLATTLDENGQPLLTTVMERARGYGMRVLGPNSLGMMVPQIGLNASIAHQSAEPGRIAFVSQSGALCAAVLDWARPKGIGFSHFISLGDSIDVDFGDVLDYLGSDPSTRAILLFIESIRQRRNFMSAARAAARNKPVLAIKAGRVAEGAKATVSHTGTLAGADDVYDAALRRAGMLRVYTLDEMFTAVETLARSKPSQAERLGILTNGGGIGIMAVDELIERGGHLAELAPETVEKLDALLPKTWSRDNPVDIGGDATADRYIKSLEVLLKAEEVDTLLVMHAPCALTNPTEIAEQVIKTVKSHRGANVMTCWVGHDKVNDARRLFREAGLPSYDTPDQATHAFMHLVHYRRNQDMLMELPASALSGFTPDTEAARAVIRNALDSGNDVLSEPEAKAVLKAYGIPTIETHVAATPAEASRVAKTLSGPIALKILSHDIAHKSDVGGVMLNLQGPFEVEKAANAMLENVALKFPEARIEGFTVQAMAAHAGAQEIIIGVTTDPIFGPVIMFGQGGIAVEVIKDSAIGLPPLNMTLSRELMQRTRVWQLLKGYRGRPPADIDALCTTLMKISQMIVDIPEMVELDINPLFADASGVIAVDASIRATATPLPRGQRLAIRPYPKLLEEVMTLHDGRKVLVRPIRPEDEPSHHIFVSRLTSEDIRFRFFGLVGELPHSEMARLTQIDYDREMAFIAVLLDENGAPTEQTMGVVRTVTDPDNENAEFAVVVRSDLKRSGLGRMLMLKIIDYSRSRGTAKVVGQVLTDNSRMLKFVESLGFKRVKYVESDIVEVALDLRANVAPESARNLR</sequence>
<keyword evidence="3" id="KW-0067">ATP-binding</keyword>
<dbReference type="InterPro" id="IPR013815">
    <property type="entry name" value="ATP_grasp_subdomain_1"/>
</dbReference>
<dbReference type="Gene3D" id="3.40.630.30">
    <property type="match status" value="1"/>
</dbReference>
<dbReference type="SMART" id="SM00881">
    <property type="entry name" value="CoA_binding"/>
    <property type="match status" value="1"/>
</dbReference>
<dbReference type="SUPFAM" id="SSF56059">
    <property type="entry name" value="Glutathione synthetase ATP-binding domain-like"/>
    <property type="match status" value="1"/>
</dbReference>
<dbReference type="PROSITE" id="PS50975">
    <property type="entry name" value="ATP_GRASP"/>
    <property type="match status" value="1"/>
</dbReference>
<dbReference type="PANTHER" id="PTHR43334">
    <property type="entry name" value="ACETATE--COA LIGASE [ADP-FORMING]"/>
    <property type="match status" value="1"/>
</dbReference>
<keyword evidence="1 6" id="KW-0436">Ligase</keyword>
<dbReference type="FunFam" id="3.30.1490.20:FF:000020">
    <property type="entry name" value="Protein lysine acetyltransferase"/>
    <property type="match status" value="1"/>
</dbReference>
<dbReference type="InterPro" id="IPR016102">
    <property type="entry name" value="Succinyl-CoA_synth-like"/>
</dbReference>
<dbReference type="InterPro" id="IPR043938">
    <property type="entry name" value="Ligase_CoA_dom"/>
</dbReference>
<evidence type="ECO:0000259" key="5">
    <source>
        <dbReference type="PROSITE" id="PS51186"/>
    </source>
</evidence>
<dbReference type="GO" id="GO:0004775">
    <property type="term" value="F:succinate-CoA ligase (ADP-forming) activity"/>
    <property type="evidence" value="ECO:0007669"/>
    <property type="project" value="UniProtKB-EC"/>
</dbReference>
<dbReference type="Gene3D" id="3.40.50.261">
    <property type="entry name" value="Succinyl-CoA synthetase domains"/>
    <property type="match status" value="2"/>
</dbReference>
<dbReference type="Pfam" id="PF13380">
    <property type="entry name" value="CoA_binding_2"/>
    <property type="match status" value="1"/>
</dbReference>
<dbReference type="EC" id="6.2.1.5" evidence="6"/>
<accession>A0A1J5QU39</accession>
<dbReference type="GO" id="GO:0005524">
    <property type="term" value="F:ATP binding"/>
    <property type="evidence" value="ECO:0007669"/>
    <property type="project" value="UniProtKB-KW"/>
</dbReference>
<keyword evidence="2" id="KW-0547">Nucleotide-binding</keyword>
<protein>
    <submittedName>
        <fullName evidence="6">Succinyl-CoA ligase [ADP-forming] subunit alpha</fullName>
        <ecNumber evidence="6">6.2.1.5</ecNumber>
    </submittedName>
</protein>
<comment type="caution">
    <text evidence="6">The sequence shown here is derived from an EMBL/GenBank/DDBJ whole genome shotgun (WGS) entry which is preliminary data.</text>
</comment>